<evidence type="ECO:0000313" key="1">
    <source>
        <dbReference type="EMBL" id="KIY63400.1"/>
    </source>
</evidence>
<evidence type="ECO:0008006" key="3">
    <source>
        <dbReference type="Google" id="ProtNLM"/>
    </source>
</evidence>
<dbReference type="EMBL" id="KN880699">
    <property type="protein sequence ID" value="KIY63400.1"/>
    <property type="molecule type" value="Genomic_DNA"/>
</dbReference>
<gene>
    <name evidence="1" type="ORF">CYLTODRAFT_426143</name>
</gene>
<organism evidence="1 2">
    <name type="scientific">Cylindrobasidium torrendii FP15055 ss-10</name>
    <dbReference type="NCBI Taxonomy" id="1314674"/>
    <lineage>
        <taxon>Eukaryota</taxon>
        <taxon>Fungi</taxon>
        <taxon>Dikarya</taxon>
        <taxon>Basidiomycota</taxon>
        <taxon>Agaricomycotina</taxon>
        <taxon>Agaricomycetes</taxon>
        <taxon>Agaricomycetidae</taxon>
        <taxon>Agaricales</taxon>
        <taxon>Marasmiineae</taxon>
        <taxon>Physalacriaceae</taxon>
        <taxon>Cylindrobasidium</taxon>
    </lineage>
</organism>
<dbReference type="AlphaFoldDB" id="A0A0D7AZK0"/>
<sequence length="408" mass="46548">MASLPPEVKATIIDLLKDTESTDASCREYGALSLLWPDVLFRIREHRFRTVNLENQARVRLLLEIIECAPSVGTLVRKVKVDPDFLTAARATLYTSHSLPLLFDALSRVVSITLLDLVSSNIHLIHYLPPTVTDVYLDISDITIDDVLTNLLTAFPAMESLTLRGNWSSRSRRKEKGKKGVVAHQGNLTQFAALRRLDMDPDILTIPALLERVMSQELFPKVECLIIEDAQVTSQKHVWHLDQLLRKWDATLKDLQLLGFWGSFGSNASITLPKALENLYFDIFLSGDEEVLDDDCISFFTRALENRCSAGRTLESLRVRVQIDWAYDVDPQDPIVRRFDKIVSAMELGVQHLDWFMRCHRQNDRLYGTYGVDEHWVYENIFPNINSRFIQAEGRNTYGTTANVVVIN</sequence>
<accession>A0A0D7AZK0</accession>
<keyword evidence="2" id="KW-1185">Reference proteome</keyword>
<proteinExistence type="predicted"/>
<dbReference type="SUPFAM" id="SSF52047">
    <property type="entry name" value="RNI-like"/>
    <property type="match status" value="1"/>
</dbReference>
<evidence type="ECO:0000313" key="2">
    <source>
        <dbReference type="Proteomes" id="UP000054007"/>
    </source>
</evidence>
<reference evidence="1 2" key="1">
    <citation type="journal article" date="2015" name="Fungal Genet. Biol.">
        <title>Evolution of novel wood decay mechanisms in Agaricales revealed by the genome sequences of Fistulina hepatica and Cylindrobasidium torrendii.</title>
        <authorList>
            <person name="Floudas D."/>
            <person name="Held B.W."/>
            <person name="Riley R."/>
            <person name="Nagy L.G."/>
            <person name="Koehler G."/>
            <person name="Ransdell A.S."/>
            <person name="Younus H."/>
            <person name="Chow J."/>
            <person name="Chiniquy J."/>
            <person name="Lipzen A."/>
            <person name="Tritt A."/>
            <person name="Sun H."/>
            <person name="Haridas S."/>
            <person name="LaButti K."/>
            <person name="Ohm R.A."/>
            <person name="Kues U."/>
            <person name="Blanchette R.A."/>
            <person name="Grigoriev I.V."/>
            <person name="Minto R.E."/>
            <person name="Hibbett D.S."/>
        </authorList>
    </citation>
    <scope>NUCLEOTIDE SEQUENCE [LARGE SCALE GENOMIC DNA]</scope>
    <source>
        <strain evidence="1 2">FP15055 ss-10</strain>
    </source>
</reference>
<protein>
    <recommendedName>
        <fullName evidence="3">F-box domain-containing protein</fullName>
    </recommendedName>
</protein>
<name>A0A0D7AZK0_9AGAR</name>
<dbReference type="Proteomes" id="UP000054007">
    <property type="component" value="Unassembled WGS sequence"/>
</dbReference>